<proteinExistence type="predicted"/>
<organism evidence="1 2">
    <name type="scientific">Amycolatopsis umgeniensis</name>
    <dbReference type="NCBI Taxonomy" id="336628"/>
    <lineage>
        <taxon>Bacteria</taxon>
        <taxon>Bacillati</taxon>
        <taxon>Actinomycetota</taxon>
        <taxon>Actinomycetes</taxon>
        <taxon>Pseudonocardiales</taxon>
        <taxon>Pseudonocardiaceae</taxon>
        <taxon>Amycolatopsis</taxon>
    </lineage>
</organism>
<protein>
    <submittedName>
        <fullName evidence="1">Uncharacterized protein</fullName>
    </submittedName>
</protein>
<comment type="caution">
    <text evidence="1">The sequence shown here is derived from an EMBL/GenBank/DDBJ whole genome shotgun (WGS) entry which is preliminary data.</text>
</comment>
<reference evidence="1 2" key="1">
    <citation type="submission" date="2020-08" db="EMBL/GenBank/DDBJ databases">
        <title>Sequencing the genomes of 1000 actinobacteria strains.</title>
        <authorList>
            <person name="Klenk H.-P."/>
        </authorList>
    </citation>
    <scope>NUCLEOTIDE SEQUENCE [LARGE SCALE GENOMIC DNA]</scope>
    <source>
        <strain evidence="1 2">DSM 45272</strain>
    </source>
</reference>
<keyword evidence="2" id="KW-1185">Reference proteome</keyword>
<gene>
    <name evidence="1" type="ORF">HDA45_001386</name>
</gene>
<name>A0A841AR49_9PSEU</name>
<sequence length="135" mass="14907">MSESREQRRARELAALRAVHPPVPRTTPKLERVIEIKLRRDTTKTRGPVGACLLWSAEWTLRGTTLGIERSDENIAALIENILEDARLLAEHYAVRLEWILSGDLRTGGVLAASGVTLPDFVPGPCFGRVVTLVA</sequence>
<dbReference type="EMBL" id="JACHMX010000001">
    <property type="protein sequence ID" value="MBB5851299.1"/>
    <property type="molecule type" value="Genomic_DNA"/>
</dbReference>
<evidence type="ECO:0000313" key="2">
    <source>
        <dbReference type="Proteomes" id="UP000580861"/>
    </source>
</evidence>
<accession>A0A841AR49</accession>
<dbReference type="Proteomes" id="UP000580861">
    <property type="component" value="Unassembled WGS sequence"/>
</dbReference>
<dbReference type="AlphaFoldDB" id="A0A841AR49"/>
<evidence type="ECO:0000313" key="1">
    <source>
        <dbReference type="EMBL" id="MBB5851299.1"/>
    </source>
</evidence>
<dbReference type="RefSeq" id="WP_184892949.1">
    <property type="nucleotide sequence ID" value="NZ_JACHMX010000001.1"/>
</dbReference>